<dbReference type="SUPFAM" id="SSF55874">
    <property type="entry name" value="ATPase domain of HSP90 chaperone/DNA topoisomerase II/histidine kinase"/>
    <property type="match status" value="2"/>
</dbReference>
<keyword evidence="5" id="KW-0067">ATP-binding</keyword>
<dbReference type="EC" id="2.7.13.3" evidence="2"/>
<dbReference type="Pfam" id="PF13589">
    <property type="entry name" value="HATPase_c_3"/>
    <property type="match status" value="1"/>
</dbReference>
<accession>A0ABT2DEX0</accession>
<evidence type="ECO:0000313" key="6">
    <source>
        <dbReference type="Proteomes" id="UP001206126"/>
    </source>
</evidence>
<keyword evidence="6" id="KW-1185">Reference proteome</keyword>
<feature type="coiled-coil region" evidence="3">
    <location>
        <begin position="463"/>
        <end position="490"/>
    </location>
</feature>
<feature type="domain" description="Histidine kinase" evidence="4">
    <location>
        <begin position="503"/>
        <end position="735"/>
    </location>
</feature>
<evidence type="ECO:0000256" key="1">
    <source>
        <dbReference type="ARBA" id="ARBA00000085"/>
    </source>
</evidence>
<gene>
    <name evidence="5" type="ORF">NX774_17755</name>
</gene>
<comment type="caution">
    <text evidence="5">The sequence shown here is derived from an EMBL/GenBank/DDBJ whole genome shotgun (WGS) entry which is preliminary data.</text>
</comment>
<keyword evidence="3" id="KW-0175">Coiled coil</keyword>
<keyword evidence="5" id="KW-0547">Nucleotide-binding</keyword>
<dbReference type="InterPro" id="IPR004358">
    <property type="entry name" value="Sig_transdc_His_kin-like_C"/>
</dbReference>
<sequence>MATTTEHFFAADAAIIARLGRELVAKQETALIELVKNSYDADATEVVVKFMTEQPVPTLEIVDNGSGMTKTDLVLGFLRLASDKKVSEPLSPRYKRRRAGRKGIGRFSAHRLGDRLVLTTRHASEAVGWRLDVNWADFARGAELSAIPVTISEIEVSEPGTTIRIEHLFDEWSEAAIKRCWRNVLRLQQPYPVAPVEEKPSVDPGFVVRFTRENSLLKDETVVADLQTEILDHMHAVIEFKVDDLGFASWRMVKNRFAPSTDWQKINSYTPDDPKPGPYKYLRNTWMRTHYVILLAELLPTMVFTRVRDELASLGGVRLYRNGFRVVPYGDPDNDWLGFDELYAKRTFLAPISNRNFFGVVEVSDPDGQMFEEHTSREGLLETSAFAELKHLASAVIVTAVGAISDARGKKTRASDKPTQSQDPIKKLKSAVDNLLSSGSAPVSTNTGPEPLFSVPTVTAPAIEAVKAIADEIEQSVEEARSALADETAMLRLLATLGMTTAEFSHETGMTFDAFRFDFQEVFRTAVDAKQNDSDFLEKAVRAQAMLARLDALTSYLNTLASSRSSRDVQPVSLAKVVEDFEKGIRLQAKTQSVDLRVVVPNYDPLYTRPMHEAEIASILLNLYTNAVKAVKRRGDERVIAVIADRAEENSMVRLRFMDSGDGVPEQNREKIFDAFFTTRVSPPGSASDVDHAKGTGLGLWIVSQIVNNAGGEIVVTEPPTGFSTCFEMLLPEENDNAK</sequence>
<dbReference type="RefSeq" id="WP_258823595.1">
    <property type="nucleotide sequence ID" value="NZ_JANUHB010000004.1"/>
</dbReference>
<dbReference type="GO" id="GO:0005524">
    <property type="term" value="F:ATP binding"/>
    <property type="evidence" value="ECO:0007669"/>
    <property type="project" value="UniProtKB-KW"/>
</dbReference>
<organism evidence="5 6">
    <name type="scientific">Massilia agilis</name>
    <dbReference type="NCBI Taxonomy" id="1811226"/>
    <lineage>
        <taxon>Bacteria</taxon>
        <taxon>Pseudomonadati</taxon>
        <taxon>Pseudomonadota</taxon>
        <taxon>Betaproteobacteria</taxon>
        <taxon>Burkholderiales</taxon>
        <taxon>Oxalobacteraceae</taxon>
        <taxon>Telluria group</taxon>
        <taxon>Massilia</taxon>
    </lineage>
</organism>
<evidence type="ECO:0000256" key="2">
    <source>
        <dbReference type="ARBA" id="ARBA00012438"/>
    </source>
</evidence>
<evidence type="ECO:0000259" key="4">
    <source>
        <dbReference type="PROSITE" id="PS50109"/>
    </source>
</evidence>
<dbReference type="InterPro" id="IPR036890">
    <property type="entry name" value="HATPase_C_sf"/>
</dbReference>
<dbReference type="InterPro" id="IPR005467">
    <property type="entry name" value="His_kinase_dom"/>
</dbReference>
<dbReference type="EMBL" id="JANUHB010000004">
    <property type="protein sequence ID" value="MCS0809771.1"/>
    <property type="molecule type" value="Genomic_DNA"/>
</dbReference>
<name>A0ABT2DEX0_9BURK</name>
<dbReference type="PANTHER" id="PTHR43065">
    <property type="entry name" value="SENSOR HISTIDINE KINASE"/>
    <property type="match status" value="1"/>
</dbReference>
<evidence type="ECO:0000313" key="5">
    <source>
        <dbReference type="EMBL" id="MCS0809771.1"/>
    </source>
</evidence>
<dbReference type="PROSITE" id="PS50109">
    <property type="entry name" value="HIS_KIN"/>
    <property type="match status" value="1"/>
</dbReference>
<protein>
    <recommendedName>
        <fullName evidence="2">histidine kinase</fullName>
        <ecNumber evidence="2">2.7.13.3</ecNumber>
    </recommendedName>
</protein>
<dbReference type="PRINTS" id="PR00344">
    <property type="entry name" value="BCTRLSENSOR"/>
</dbReference>
<dbReference type="SMART" id="SM00387">
    <property type="entry name" value="HATPase_c"/>
    <property type="match status" value="1"/>
</dbReference>
<dbReference type="Pfam" id="PF02518">
    <property type="entry name" value="HATPase_c"/>
    <property type="match status" value="1"/>
</dbReference>
<evidence type="ECO:0000256" key="3">
    <source>
        <dbReference type="SAM" id="Coils"/>
    </source>
</evidence>
<dbReference type="Proteomes" id="UP001206126">
    <property type="component" value="Unassembled WGS sequence"/>
</dbReference>
<dbReference type="Gene3D" id="3.30.565.10">
    <property type="entry name" value="Histidine kinase-like ATPase, C-terminal domain"/>
    <property type="match status" value="2"/>
</dbReference>
<comment type="catalytic activity">
    <reaction evidence="1">
        <text>ATP + protein L-histidine = ADP + protein N-phospho-L-histidine.</text>
        <dbReference type="EC" id="2.7.13.3"/>
    </reaction>
</comment>
<dbReference type="InterPro" id="IPR003594">
    <property type="entry name" value="HATPase_dom"/>
</dbReference>
<proteinExistence type="predicted"/>
<reference evidence="5 6" key="1">
    <citation type="submission" date="2022-08" db="EMBL/GenBank/DDBJ databases">
        <title>Reclassification of Massilia species as members of the genera Telluria, Duganella, Pseudoduganella, Mokoshia gen. nov. and Zemynaea gen. nov. using orthogonal and non-orthogonal genome-based approaches.</title>
        <authorList>
            <person name="Bowman J.P."/>
        </authorList>
    </citation>
    <scope>NUCLEOTIDE SEQUENCE [LARGE SCALE GENOMIC DNA]</scope>
    <source>
        <strain evidence="5 6">JCM 31605</strain>
    </source>
</reference>